<dbReference type="Pfam" id="PF14568">
    <property type="entry name" value="SUKH_6"/>
    <property type="match status" value="1"/>
</dbReference>
<dbReference type="EMBL" id="SNZG01000040">
    <property type="protein sequence ID" value="TDR34347.1"/>
    <property type="molecule type" value="Genomic_DNA"/>
</dbReference>
<reference evidence="3 5" key="2">
    <citation type="submission" date="2019-03" db="EMBL/GenBank/DDBJ databases">
        <title>Genomic Encyclopedia of Type Strains, Phase IV (KMG-IV): sequencing the most valuable type-strain genomes for metagenomic binning, comparative biology and taxonomic classification.</title>
        <authorList>
            <person name="Goeker M."/>
        </authorList>
    </citation>
    <scope>NUCLEOTIDE SEQUENCE [LARGE SCALE GENOMIC DNA]</scope>
    <source>
        <strain evidence="3 5">DSM 20580</strain>
    </source>
</reference>
<dbReference type="OrthoDB" id="8657476at2"/>
<accession>A0A8B4QCX1</accession>
<evidence type="ECO:0000313" key="3">
    <source>
        <dbReference type="EMBL" id="TDR34347.1"/>
    </source>
</evidence>
<evidence type="ECO:0000313" key="4">
    <source>
        <dbReference type="Proteomes" id="UP000254330"/>
    </source>
</evidence>
<dbReference type="SUPFAM" id="SSF160631">
    <property type="entry name" value="SMI1/KNR4-like"/>
    <property type="match status" value="1"/>
</dbReference>
<organism evidence="2 4">
    <name type="scientific">Kurthia zopfii</name>
    <dbReference type="NCBI Taxonomy" id="1650"/>
    <lineage>
        <taxon>Bacteria</taxon>
        <taxon>Bacillati</taxon>
        <taxon>Bacillota</taxon>
        <taxon>Bacilli</taxon>
        <taxon>Bacillales</taxon>
        <taxon>Caryophanaceae</taxon>
        <taxon>Kurthia</taxon>
    </lineage>
</organism>
<dbReference type="AlphaFoldDB" id="A0A8B4QCX1"/>
<proteinExistence type="predicted"/>
<dbReference type="EMBL" id="UGNP01000001">
    <property type="protein sequence ID" value="STX10539.1"/>
    <property type="molecule type" value="Genomic_DNA"/>
</dbReference>
<sequence length="138" mass="16454">MNWVLVKPLKKLELINEFEQKNNITFPKSFVEVVQKYNLGRPRPNVFDTNKSKERIAKCLLSFDTENKENIWDMYSYLKKQLPEDVIPFMVDQFGNFICFYFDALTSEVSVVFWDVENQQIEKVADSFEIFISNLYEL</sequence>
<comment type="caution">
    <text evidence="2">The sequence shown here is derived from an EMBL/GenBank/DDBJ whole genome shotgun (WGS) entry which is preliminary data.</text>
</comment>
<dbReference type="SMART" id="SM00860">
    <property type="entry name" value="SMI1_KNR4"/>
    <property type="match status" value="1"/>
</dbReference>
<protein>
    <submittedName>
        <fullName evidence="2">SMI1 / KNR4 family</fullName>
    </submittedName>
    <submittedName>
        <fullName evidence="3">SUKH superfamily protein</fullName>
    </submittedName>
</protein>
<dbReference type="Proteomes" id="UP000254330">
    <property type="component" value="Unassembled WGS sequence"/>
</dbReference>
<name>A0A8B4QCX1_9BACL</name>
<dbReference type="Proteomes" id="UP000294641">
    <property type="component" value="Unassembled WGS sequence"/>
</dbReference>
<evidence type="ECO:0000313" key="2">
    <source>
        <dbReference type="EMBL" id="STX10539.1"/>
    </source>
</evidence>
<dbReference type="Gene3D" id="3.40.1580.10">
    <property type="entry name" value="SMI1/KNR4-like"/>
    <property type="match status" value="1"/>
</dbReference>
<dbReference type="InterPro" id="IPR018958">
    <property type="entry name" value="Knr4/Smi1-like_dom"/>
</dbReference>
<feature type="domain" description="Knr4/Smi1-like" evidence="1">
    <location>
        <begin position="9"/>
        <end position="134"/>
    </location>
</feature>
<keyword evidence="5" id="KW-1185">Reference proteome</keyword>
<evidence type="ECO:0000259" key="1">
    <source>
        <dbReference type="SMART" id="SM00860"/>
    </source>
</evidence>
<dbReference type="RefSeq" id="WP_109350619.1">
    <property type="nucleotide sequence ID" value="NZ_BJUE01000048.1"/>
</dbReference>
<evidence type="ECO:0000313" key="5">
    <source>
        <dbReference type="Proteomes" id="UP000294641"/>
    </source>
</evidence>
<gene>
    <name evidence="3" type="ORF">DFR61_1402</name>
    <name evidence="2" type="ORF">NCTC10597_02286</name>
</gene>
<dbReference type="InterPro" id="IPR037883">
    <property type="entry name" value="Knr4/Smi1-like_sf"/>
</dbReference>
<reference evidence="2 4" key="1">
    <citation type="submission" date="2018-06" db="EMBL/GenBank/DDBJ databases">
        <authorList>
            <consortium name="Pathogen Informatics"/>
            <person name="Doyle S."/>
        </authorList>
    </citation>
    <scope>NUCLEOTIDE SEQUENCE [LARGE SCALE GENOMIC DNA]</scope>
    <source>
        <strain evidence="2 4">NCTC10597</strain>
    </source>
</reference>